<protein>
    <submittedName>
        <fullName evidence="5">Glycosyl hydrolase family 31</fullName>
    </submittedName>
</protein>
<dbReference type="PANTHER" id="PTHR43863:SF2">
    <property type="entry name" value="MALTASE-GLUCOAMYLASE"/>
    <property type="match status" value="1"/>
</dbReference>
<dbReference type="InterPro" id="IPR011013">
    <property type="entry name" value="Gal_mutarotase_sf_dom"/>
</dbReference>
<dbReference type="InterPro" id="IPR000322">
    <property type="entry name" value="Glyco_hydro_31_TIM"/>
</dbReference>
<name>A0A132P5V6_ENTFC</name>
<dbReference type="EMBL" id="QHGU01000069">
    <property type="protein sequence ID" value="PZM55029.1"/>
    <property type="molecule type" value="Genomic_DNA"/>
</dbReference>
<accession>A0A132P5V6</accession>
<dbReference type="Pfam" id="PF01055">
    <property type="entry name" value="Glyco_hydro_31_2nd"/>
    <property type="match status" value="1"/>
</dbReference>
<dbReference type="Proteomes" id="UP000249070">
    <property type="component" value="Unassembled WGS sequence"/>
</dbReference>
<dbReference type="InterPro" id="IPR013780">
    <property type="entry name" value="Glyco_hydro_b"/>
</dbReference>
<dbReference type="SUPFAM" id="SSF51445">
    <property type="entry name" value="(Trans)glycosidases"/>
    <property type="match status" value="1"/>
</dbReference>
<feature type="domain" description="Glycoside hydrolase family 31 TIM barrel" evidence="3">
    <location>
        <begin position="255"/>
        <end position="577"/>
    </location>
</feature>
<dbReference type="RefSeq" id="WP_002299153.1">
    <property type="nucleotide sequence ID" value="NZ_CAACYB010000001.1"/>
</dbReference>
<evidence type="ECO:0000313" key="8">
    <source>
        <dbReference type="Proteomes" id="UP000249070"/>
    </source>
</evidence>
<organism evidence="5 7">
    <name type="scientific">Enterococcus faecium</name>
    <name type="common">Streptococcus faecium</name>
    <dbReference type="NCBI Taxonomy" id="1352"/>
    <lineage>
        <taxon>Bacteria</taxon>
        <taxon>Bacillati</taxon>
        <taxon>Bacillota</taxon>
        <taxon>Bacilli</taxon>
        <taxon>Lactobacillales</taxon>
        <taxon>Enterococcaceae</taxon>
        <taxon>Enterococcus</taxon>
    </lineage>
</organism>
<evidence type="ECO:0000256" key="1">
    <source>
        <dbReference type="ARBA" id="ARBA00007806"/>
    </source>
</evidence>
<dbReference type="InterPro" id="IPR048395">
    <property type="entry name" value="Glyco_hydro_31_C"/>
</dbReference>
<evidence type="ECO:0000313" key="6">
    <source>
        <dbReference type="EMBL" id="PZM55029.1"/>
    </source>
</evidence>
<evidence type="ECO:0000256" key="2">
    <source>
        <dbReference type="RuleBase" id="RU361185"/>
    </source>
</evidence>
<keyword evidence="2" id="KW-0326">Glycosidase</keyword>
<keyword evidence="2 5" id="KW-0378">Hydrolase</keyword>
<reference evidence="5 7" key="1">
    <citation type="submission" date="2016-01" db="EMBL/GenBank/DDBJ databases">
        <title>Molecular Mechanisms for transfer of large genomic segments between Enterococcus faecium strains.</title>
        <authorList>
            <person name="Garcia-Solache M.A."/>
            <person name="Lebreton F."/>
            <person name="Mclaughlin R.E."/>
            <person name="Whiteaker J.D."/>
            <person name="Gilmore M.S."/>
            <person name="Rice L.B."/>
        </authorList>
    </citation>
    <scope>NUCLEOTIDE SEQUENCE [LARGE SCALE GENOMIC DNA]</scope>
    <source>
        <strain evidence="5 7">D344RRF x C68</strain>
    </source>
</reference>
<dbReference type="Gene3D" id="3.20.20.80">
    <property type="entry name" value="Glycosidases"/>
    <property type="match status" value="1"/>
</dbReference>
<dbReference type="PANTHER" id="PTHR43863">
    <property type="entry name" value="HYDROLASE, PUTATIVE (AFU_ORTHOLOGUE AFUA_1G03140)-RELATED"/>
    <property type="match status" value="1"/>
</dbReference>
<dbReference type="CDD" id="cd06591">
    <property type="entry name" value="GH31_xylosidase_XylS"/>
    <property type="match status" value="1"/>
</dbReference>
<dbReference type="Proteomes" id="UP000070452">
    <property type="component" value="Unassembled WGS sequence"/>
</dbReference>
<evidence type="ECO:0000313" key="5">
    <source>
        <dbReference type="EMBL" id="KWX17718.1"/>
    </source>
</evidence>
<evidence type="ECO:0000259" key="4">
    <source>
        <dbReference type="Pfam" id="PF21365"/>
    </source>
</evidence>
<dbReference type="SUPFAM" id="SSF51011">
    <property type="entry name" value="Glycosyl hydrolase domain"/>
    <property type="match status" value="1"/>
</dbReference>
<evidence type="ECO:0000259" key="3">
    <source>
        <dbReference type="Pfam" id="PF01055"/>
    </source>
</evidence>
<dbReference type="SUPFAM" id="SSF74650">
    <property type="entry name" value="Galactose mutarotase-like"/>
    <property type="match status" value="1"/>
</dbReference>
<sequence length="685" mass="78767">MLFKSKEVIVSEQSFVVKDRNQCLKVEGWGRDTVRVTCYPNHKGFDPKQGIEELEKNVLTTATVTETSDQLILTNNRLTATYDGEKLVFYNNGTIILEEYSRKQSQVRRTVGIDTHIPIPDEPTSSLNISPREFTYSGENTYQATLRFEGDPNEKLYGMGGYQEENFNKNGGTYELMQRNSQTSIPFYLSDKQYGFIWNNAAIGEVTFGYNQKIWKSNNTNLIDYLVTVGENPKQIIENYTQMTGRTPRLEPELLGLWQSKLRYQTLDELRTVYEGYNQRGISLSVLVVDYYHWTSDGDFAFDSRYWEGIEDFAEEIKKTGTQLMVSLWPTVTEESRYYQSYRNNQLLIRSVTNKDSLFAGKALLDFFHPESKTFLRQVLDENYRSKGISLFWADQAEPEMDVYQHKEYLIYEGSLEKYANKYPLHYLQAIQKNPERSNTEPTLIRSAWFNAQKYGALAWSGDIESSFDSLRRQVQVGLSMGISGITWWTSDIGGFHSGNSQSPVFKELMIRWFQFAVFSPILRMHGDRQPHTQKIGNSGGGVRTSGGPNEIWSFGEEVEGILTRFIHIRTRLKDYIRDVYNESATKGLPIMRSLFIEFPDDPKSWEETTHYLFGSDLLIAPVVTEGATHIPVYLPKGCNWIQVFTKKVYPGGQIYKIAVTLNTIPVFCKEGAPLEHHLADIFGN</sequence>
<dbReference type="GO" id="GO:0004553">
    <property type="term" value="F:hydrolase activity, hydrolyzing O-glycosyl compounds"/>
    <property type="evidence" value="ECO:0007669"/>
    <property type="project" value="InterPro"/>
</dbReference>
<proteinExistence type="inferred from homology"/>
<dbReference type="EMBL" id="LRHK01000001">
    <property type="protein sequence ID" value="KWX17718.1"/>
    <property type="molecule type" value="Genomic_DNA"/>
</dbReference>
<dbReference type="Gene3D" id="2.60.40.1180">
    <property type="entry name" value="Golgi alpha-mannosidase II"/>
    <property type="match status" value="1"/>
</dbReference>
<dbReference type="InterPro" id="IPR051816">
    <property type="entry name" value="Glycosyl_Hydrolase_31"/>
</dbReference>
<dbReference type="Gene3D" id="2.60.40.1760">
    <property type="entry name" value="glycosyl hydrolase (family 31)"/>
    <property type="match status" value="1"/>
</dbReference>
<comment type="similarity">
    <text evidence="1 2">Belongs to the glycosyl hydrolase 31 family.</text>
</comment>
<comment type="caution">
    <text evidence="5">The sequence shown here is derived from an EMBL/GenBank/DDBJ whole genome shotgun (WGS) entry which is preliminary data.</text>
</comment>
<evidence type="ECO:0000313" key="7">
    <source>
        <dbReference type="Proteomes" id="UP000070452"/>
    </source>
</evidence>
<dbReference type="InterPro" id="IPR017853">
    <property type="entry name" value="GH"/>
</dbReference>
<reference evidence="6 8" key="2">
    <citation type="submission" date="2018-05" db="EMBL/GenBank/DDBJ databases">
        <title>Vancomycin-resistant Enterococcus faecium strain from Chelyabinsk, Russia.</title>
        <authorList>
            <person name="Gostev V."/>
            <person name="Goncharov A."/>
            <person name="Kolodzhieva V."/>
            <person name="Suvorov A."/>
            <person name="Sidorenko S."/>
            <person name="Zueva L."/>
        </authorList>
    </citation>
    <scope>NUCLEOTIDE SEQUENCE [LARGE SCALE GENOMIC DNA]</scope>
    <source>
        <strain evidence="6 8">20</strain>
    </source>
</reference>
<dbReference type="Pfam" id="PF21365">
    <property type="entry name" value="Glyco_hydro_31_3rd"/>
    <property type="match status" value="1"/>
</dbReference>
<dbReference type="CDD" id="cd14752">
    <property type="entry name" value="GH31_N"/>
    <property type="match status" value="1"/>
</dbReference>
<dbReference type="GO" id="GO:0030246">
    <property type="term" value="F:carbohydrate binding"/>
    <property type="evidence" value="ECO:0007669"/>
    <property type="project" value="InterPro"/>
</dbReference>
<feature type="domain" description="Glycosyl hydrolase family 31 C-terminal" evidence="4">
    <location>
        <begin position="588"/>
        <end position="673"/>
    </location>
</feature>
<dbReference type="GO" id="GO:0005975">
    <property type="term" value="P:carbohydrate metabolic process"/>
    <property type="evidence" value="ECO:0007669"/>
    <property type="project" value="InterPro"/>
</dbReference>
<dbReference type="AlphaFoldDB" id="A0A132P5V6"/>
<gene>
    <name evidence="5" type="ORF">AWT83_04080</name>
    <name evidence="6" type="ORF">DKP91_11670</name>
</gene>